<feature type="region of interest" description="Disordered" evidence="1">
    <location>
        <begin position="1"/>
        <end position="25"/>
    </location>
</feature>
<evidence type="ECO:0000313" key="4">
    <source>
        <dbReference type="Proteomes" id="UP000077115"/>
    </source>
</evidence>
<evidence type="ECO:0000313" key="3">
    <source>
        <dbReference type="EMBL" id="OAJ40534.1"/>
    </source>
</evidence>
<dbReference type="OrthoDB" id="2128882at2759"/>
<sequence length="244" mass="26990">MGLFSSRKKTDSSVSSLATSGRMVTTTTTTKTTTIINGKPVTTTVVKVEQKQLPLSLQTPSATLLPKPSSTTTTTTTYYKSVASKPLSVEKPPSTDIPPHEFAEECMFRHNHYRALAGLPPLKWSDTLAAASQTWANHLASTNRFEHSHGKVGKYGENLYWTTNNKAICRDAMEAFYAEKKLYHGEPISNNNCHAIGHYTQLMWPTTTHVGCAIATDKSKQKHTIVFEYWPQGNILGQCAPHSF</sequence>
<reference evidence="3 4" key="2">
    <citation type="submission" date="2016-05" db="EMBL/GenBank/DDBJ databases">
        <title>Lineage-specific infection strategies underlie the spectrum of fungal disease in amphibians.</title>
        <authorList>
            <person name="Cuomo C.A."/>
            <person name="Farrer R.A."/>
            <person name="James T."/>
            <person name="Longcore J."/>
            <person name="Birren B."/>
        </authorList>
    </citation>
    <scope>NUCLEOTIDE SEQUENCE [LARGE SCALE GENOMIC DNA]</scope>
    <source>
        <strain evidence="3 4">JEL423</strain>
    </source>
</reference>
<dbReference type="Pfam" id="PF00188">
    <property type="entry name" value="CAP"/>
    <property type="match status" value="1"/>
</dbReference>
<accession>A0A177WLI6</accession>
<dbReference type="Gene3D" id="3.40.33.10">
    <property type="entry name" value="CAP"/>
    <property type="match status" value="1"/>
</dbReference>
<dbReference type="VEuPathDB" id="FungiDB:BDEG_24253"/>
<dbReference type="InterPro" id="IPR018244">
    <property type="entry name" value="Allrgn_V5/Tpx1_CS"/>
</dbReference>
<feature type="domain" description="SCP" evidence="2">
    <location>
        <begin position="101"/>
        <end position="237"/>
    </location>
</feature>
<dbReference type="InterPro" id="IPR002413">
    <property type="entry name" value="V5_allergen-like"/>
</dbReference>
<dbReference type="InterPro" id="IPR001283">
    <property type="entry name" value="CRISP-related"/>
</dbReference>
<dbReference type="EMBL" id="DS022304">
    <property type="protein sequence ID" value="OAJ40534.1"/>
    <property type="molecule type" value="Genomic_DNA"/>
</dbReference>
<dbReference type="eggNOG" id="KOG3017">
    <property type="taxonomic scope" value="Eukaryota"/>
</dbReference>
<dbReference type="PANTHER" id="PTHR10334">
    <property type="entry name" value="CYSTEINE-RICH SECRETORY PROTEIN-RELATED"/>
    <property type="match status" value="1"/>
</dbReference>
<evidence type="ECO:0000259" key="2">
    <source>
        <dbReference type="SMART" id="SM00198"/>
    </source>
</evidence>
<dbReference type="PROSITE" id="PS01009">
    <property type="entry name" value="CRISP_1"/>
    <property type="match status" value="1"/>
</dbReference>
<dbReference type="GO" id="GO:0005576">
    <property type="term" value="C:extracellular region"/>
    <property type="evidence" value="ECO:0007669"/>
    <property type="project" value="InterPro"/>
</dbReference>
<protein>
    <recommendedName>
        <fullName evidence="2">SCP domain-containing protein</fullName>
    </recommendedName>
</protein>
<dbReference type="AlphaFoldDB" id="A0A177WLI6"/>
<organism evidence="3 4">
    <name type="scientific">Batrachochytrium dendrobatidis (strain JEL423)</name>
    <dbReference type="NCBI Taxonomy" id="403673"/>
    <lineage>
        <taxon>Eukaryota</taxon>
        <taxon>Fungi</taxon>
        <taxon>Fungi incertae sedis</taxon>
        <taxon>Chytridiomycota</taxon>
        <taxon>Chytridiomycota incertae sedis</taxon>
        <taxon>Chytridiomycetes</taxon>
        <taxon>Rhizophydiales</taxon>
        <taxon>Rhizophydiales incertae sedis</taxon>
        <taxon>Batrachochytrium</taxon>
    </lineage>
</organism>
<proteinExistence type="predicted"/>
<evidence type="ECO:0000256" key="1">
    <source>
        <dbReference type="SAM" id="MobiDB-lite"/>
    </source>
</evidence>
<dbReference type="SMART" id="SM00198">
    <property type="entry name" value="SCP"/>
    <property type="match status" value="1"/>
</dbReference>
<dbReference type="InterPro" id="IPR014044">
    <property type="entry name" value="CAP_dom"/>
</dbReference>
<name>A0A177WLI6_BATDL</name>
<dbReference type="PRINTS" id="PR00838">
    <property type="entry name" value="V5ALLERGEN"/>
</dbReference>
<dbReference type="FunFam" id="3.40.33.10:FF:000010">
    <property type="entry name" value="Predicted protein"/>
    <property type="match status" value="1"/>
</dbReference>
<gene>
    <name evidence="3" type="ORF">BDEG_24253</name>
</gene>
<dbReference type="PRINTS" id="PR00837">
    <property type="entry name" value="V5TPXLIKE"/>
</dbReference>
<dbReference type="SUPFAM" id="SSF55797">
    <property type="entry name" value="PR-1-like"/>
    <property type="match status" value="1"/>
</dbReference>
<dbReference type="InterPro" id="IPR035940">
    <property type="entry name" value="CAP_sf"/>
</dbReference>
<reference evidence="3 4" key="1">
    <citation type="submission" date="2006-10" db="EMBL/GenBank/DDBJ databases">
        <title>The Genome Sequence of Batrachochytrium dendrobatidis JEL423.</title>
        <authorList>
            <consortium name="The Broad Institute Genome Sequencing Platform"/>
            <person name="Birren B."/>
            <person name="Lander E."/>
            <person name="Galagan J."/>
            <person name="Cuomo C."/>
            <person name="Devon K."/>
            <person name="Jaffe D."/>
            <person name="Butler J."/>
            <person name="Alvarez P."/>
            <person name="Gnerre S."/>
            <person name="Grabherr M."/>
            <person name="Kleber M."/>
            <person name="Mauceli E."/>
            <person name="Brockman W."/>
            <person name="Young S."/>
            <person name="LaButti K."/>
            <person name="Sykes S."/>
            <person name="DeCaprio D."/>
            <person name="Crawford M."/>
            <person name="Koehrsen M."/>
            <person name="Engels R."/>
            <person name="Montgomery P."/>
            <person name="Pearson M."/>
            <person name="Howarth C."/>
            <person name="Larson L."/>
            <person name="White J."/>
            <person name="O'Leary S."/>
            <person name="Kodira C."/>
            <person name="Zeng Q."/>
            <person name="Yandava C."/>
            <person name="Alvarado L."/>
            <person name="Longcore J."/>
            <person name="James T."/>
        </authorList>
    </citation>
    <scope>NUCLEOTIDE SEQUENCE [LARGE SCALE GENOMIC DNA]</scope>
    <source>
        <strain evidence="3 4">JEL423</strain>
    </source>
</reference>
<dbReference type="Proteomes" id="UP000077115">
    <property type="component" value="Unassembled WGS sequence"/>
</dbReference>
<dbReference type="STRING" id="403673.A0A177WLI6"/>